<dbReference type="Proteomes" id="UP000486903">
    <property type="component" value="Unassembled WGS sequence"/>
</dbReference>
<reference evidence="1 2" key="1">
    <citation type="submission" date="2019-04" db="EMBL/GenBank/DDBJ databases">
        <title>Genome sequencing of Clostridium botulinum Groups I-IV and Clostridium butyricum.</title>
        <authorList>
            <person name="Brunt J."/>
            <person name="Van Vliet A.H.M."/>
            <person name="Stringer S.C."/>
            <person name="Carter A.T."/>
            <person name="Peck M.W."/>
        </authorList>
    </citation>
    <scope>NUCLEOTIDE SEQUENCE [LARGE SCALE GENOMIC DNA]</scope>
    <source>
        <strain evidence="1 2">BL81</strain>
    </source>
</reference>
<accession>A0A6B4JLN4</accession>
<dbReference type="EMBL" id="SXFB01000015">
    <property type="protein sequence ID" value="NFV27437.1"/>
    <property type="molecule type" value="Genomic_DNA"/>
</dbReference>
<sequence>MKDKINIDKFIDSMKKTWNYECKLEISKQANFISYLFKYNKISFVVSEFDTVFPEDIRKDIINSRYALKSNEIYNYHTNFCMVSVVGNFDTKLNMVYASFTRIIMSLLFSHTSEQCFVYDIRSKQAIDKEIYMKTFDNMKSWYEKMKKSSPLIGM</sequence>
<protein>
    <submittedName>
        <fullName evidence="1">Uncharacterized protein</fullName>
    </submittedName>
</protein>
<evidence type="ECO:0000313" key="1">
    <source>
        <dbReference type="EMBL" id="NFV27437.1"/>
    </source>
</evidence>
<name>A0A6B4JLN4_CLOBO</name>
<dbReference type="AlphaFoldDB" id="A0A6B4JLN4"/>
<evidence type="ECO:0000313" key="2">
    <source>
        <dbReference type="Proteomes" id="UP000486903"/>
    </source>
</evidence>
<organism evidence="1 2">
    <name type="scientific">Clostridium botulinum</name>
    <dbReference type="NCBI Taxonomy" id="1491"/>
    <lineage>
        <taxon>Bacteria</taxon>
        <taxon>Bacillati</taxon>
        <taxon>Bacillota</taxon>
        <taxon>Clostridia</taxon>
        <taxon>Eubacteriales</taxon>
        <taxon>Clostridiaceae</taxon>
        <taxon>Clostridium</taxon>
    </lineage>
</organism>
<dbReference type="RefSeq" id="WP_003374408.1">
    <property type="nucleotide sequence ID" value="NZ_JACBBA010000002.1"/>
</dbReference>
<comment type="caution">
    <text evidence="1">The sequence shown here is derived from an EMBL/GenBank/DDBJ whole genome shotgun (WGS) entry which is preliminary data.</text>
</comment>
<proteinExistence type="predicted"/>
<gene>
    <name evidence="1" type="ORF">FDG31_14960</name>
</gene>